<proteinExistence type="predicted"/>
<comment type="caution">
    <text evidence="1">The sequence shown here is derived from an EMBL/GenBank/DDBJ whole genome shotgun (WGS) entry which is preliminary data.</text>
</comment>
<keyword evidence="2" id="KW-1185">Reference proteome</keyword>
<evidence type="ECO:0000313" key="2">
    <source>
        <dbReference type="Proteomes" id="UP000566813"/>
    </source>
</evidence>
<dbReference type="RefSeq" id="WP_185664833.1">
    <property type="nucleotide sequence ID" value="NZ_JACLAW010000010.1"/>
</dbReference>
<gene>
    <name evidence="1" type="ORF">H7F51_13480</name>
</gene>
<name>A0A7X1FTF2_9SPHN</name>
<organism evidence="1 2">
    <name type="scientific">Novosphingobium flavum</name>
    <dbReference type="NCBI Taxonomy" id="1778672"/>
    <lineage>
        <taxon>Bacteria</taxon>
        <taxon>Pseudomonadati</taxon>
        <taxon>Pseudomonadota</taxon>
        <taxon>Alphaproteobacteria</taxon>
        <taxon>Sphingomonadales</taxon>
        <taxon>Sphingomonadaceae</taxon>
        <taxon>Novosphingobium</taxon>
    </lineage>
</organism>
<dbReference type="EMBL" id="JACLAW010000010">
    <property type="protein sequence ID" value="MBC2666534.1"/>
    <property type="molecule type" value="Genomic_DNA"/>
</dbReference>
<evidence type="ECO:0000313" key="1">
    <source>
        <dbReference type="EMBL" id="MBC2666534.1"/>
    </source>
</evidence>
<sequence length="47" mass="4893">MGQPPCPVVLYVQDEILIQAMVFDAFAGSGLDLLVADSAEQACTHAG</sequence>
<dbReference type="Proteomes" id="UP000566813">
    <property type="component" value="Unassembled WGS sequence"/>
</dbReference>
<accession>A0A7X1FTF2</accession>
<protein>
    <submittedName>
        <fullName evidence="1">Uncharacterized protein</fullName>
    </submittedName>
</protein>
<dbReference type="AlphaFoldDB" id="A0A7X1FTF2"/>
<reference evidence="1 2" key="1">
    <citation type="submission" date="2020-08" db="EMBL/GenBank/DDBJ databases">
        <title>The genome sequence of type strain Novosphingobium flavum NBRC 111647.</title>
        <authorList>
            <person name="Liu Y."/>
        </authorList>
    </citation>
    <scope>NUCLEOTIDE SEQUENCE [LARGE SCALE GENOMIC DNA]</scope>
    <source>
        <strain evidence="1 2">NBRC 111647</strain>
    </source>
</reference>